<feature type="compositionally biased region" description="Basic and acidic residues" evidence="1">
    <location>
        <begin position="526"/>
        <end position="541"/>
    </location>
</feature>
<evidence type="ECO:0000313" key="3">
    <source>
        <dbReference type="Proteomes" id="UP000829354"/>
    </source>
</evidence>
<evidence type="ECO:0000313" key="2">
    <source>
        <dbReference type="EMBL" id="UMM31267.1"/>
    </source>
</evidence>
<dbReference type="AlphaFoldDB" id="A0AAE9EYN6"/>
<reference evidence="2 3" key="1">
    <citation type="submission" date="2022-04" db="EMBL/GenBank/DDBJ databases">
        <title>Chromosome-level reference genomes for two strains of Caenorhabditis briggsae: an improved platform for comparative genomics.</title>
        <authorList>
            <person name="Stevens L."/>
            <person name="Andersen E."/>
        </authorList>
    </citation>
    <scope>NUCLEOTIDE SEQUENCE [LARGE SCALE GENOMIC DNA]</scope>
    <source>
        <strain evidence="2">VX34</strain>
        <tissue evidence="2">Whole-organism</tissue>
    </source>
</reference>
<name>A0AAE9EYN6_CAEBR</name>
<dbReference type="Proteomes" id="UP000829354">
    <property type="component" value="Chromosome IV"/>
</dbReference>
<gene>
    <name evidence="2" type="ORF">L5515_012819</name>
</gene>
<protein>
    <submittedName>
        <fullName evidence="2">Uncharacterized protein</fullName>
    </submittedName>
</protein>
<feature type="compositionally biased region" description="Polar residues" evidence="1">
    <location>
        <begin position="543"/>
        <end position="557"/>
    </location>
</feature>
<dbReference type="EMBL" id="CP092623">
    <property type="protein sequence ID" value="UMM31267.1"/>
    <property type="molecule type" value="Genomic_DNA"/>
</dbReference>
<feature type="compositionally biased region" description="Low complexity" evidence="1">
    <location>
        <begin position="665"/>
        <end position="676"/>
    </location>
</feature>
<keyword evidence="3" id="KW-1185">Reference proteome</keyword>
<evidence type="ECO:0000256" key="1">
    <source>
        <dbReference type="SAM" id="MobiDB-lite"/>
    </source>
</evidence>
<feature type="compositionally biased region" description="Basic and acidic residues" evidence="1">
    <location>
        <begin position="614"/>
        <end position="629"/>
    </location>
</feature>
<proteinExistence type="predicted"/>
<organism evidence="2 3">
    <name type="scientific">Caenorhabditis briggsae</name>
    <dbReference type="NCBI Taxonomy" id="6238"/>
    <lineage>
        <taxon>Eukaryota</taxon>
        <taxon>Metazoa</taxon>
        <taxon>Ecdysozoa</taxon>
        <taxon>Nematoda</taxon>
        <taxon>Chromadorea</taxon>
        <taxon>Rhabditida</taxon>
        <taxon>Rhabditina</taxon>
        <taxon>Rhabditomorpha</taxon>
        <taxon>Rhabditoidea</taxon>
        <taxon>Rhabditidae</taxon>
        <taxon>Peloderinae</taxon>
        <taxon>Caenorhabditis</taxon>
    </lineage>
</organism>
<feature type="region of interest" description="Disordered" evidence="1">
    <location>
        <begin position="506"/>
        <end position="676"/>
    </location>
</feature>
<feature type="compositionally biased region" description="Basic residues" evidence="1">
    <location>
        <begin position="636"/>
        <end position="646"/>
    </location>
</feature>
<feature type="compositionally biased region" description="Basic residues" evidence="1">
    <location>
        <begin position="561"/>
        <end position="572"/>
    </location>
</feature>
<accession>A0AAE9EYN6</accession>
<sequence length="806" mass="93606">MTTVVQNQDETGELCPYAPYLVPTLRPPRLTRREKRKYDKILMGFLPIARNDVFRRRNMFSQIVNAFAPQIEGAPAHDERLYELSEMQVLCQPNSNVLSICEQGETEIHEWTLLDKEATKRTIQDGKETASEVFKVLPGDRDFMLNLLTRFYTERSKCEFDKFGITIEEEEDDLHDWPFLTSINTKELVLKLPSSMVTITDRLNNFLLTLITYPLQKSFLECSPELFYEICKRKILPSPKLWLSFTSFDYNAVKVNTSKWLHLTCTKKTIRLNEFQKVFELYADPDKNGWHFEIEMPHIKEEMIVITQLTSNSKRGFSKRKYQEKVAASKKLENNLEVVAYFNDSESVWIVETVKFESKELTPEPPILEVSSPKPKEKITQEPNAFRFFKSVILDFKEFKLTCDGQQEKYKSEFDAQKALKELLEECPKYHIKSMVIIGTYILFCRSPLLSVSELTLLYEDPHMFSFFTPFRHCRFEKLTVSTEDCLENFPSFTTQAKKFIALDKTPIEPEVEEPPKTTVEPEVEEPPKKRAKNENQKECSLEPTNTSASHCSPESAQTRRSSRRTTKRTRKPTPEASSNETPRRKSRRSIAKRETTPSPPESTSPPMAVSPKDSPKESTRERSPRERSSSTTSSRRTRSRTRCRAPSRSVTPPQTPPRHHRSRLPTPIISSRSPSPFSRDLAAAIALSLEPQNNHVPSVYRRTTRPPLDYNYIPYFSSRYVPEPIFVDPILIECCSYKLEPVRSQRYDPFEVRLSFSSPPARYSSPFETNRYQNDWPEPHMLAAEYNTIEYQDDFENLPGPSSMY</sequence>